<dbReference type="RefSeq" id="WP_198164835.1">
    <property type="nucleotide sequence ID" value="NZ_CP013729.1"/>
</dbReference>
<evidence type="ECO:0000313" key="2">
    <source>
        <dbReference type="Proteomes" id="UP000060699"/>
    </source>
</evidence>
<name>A0A0U3D5B2_9BURK</name>
<keyword evidence="2" id="KW-1185">Reference proteome</keyword>
<evidence type="ECO:0000313" key="1">
    <source>
        <dbReference type="EMBL" id="ALV08806.1"/>
    </source>
</evidence>
<sequence>MTTAPITIRLDDRELQLPAGSHLSDLLALEALQPLPPAGVATALNGRFVPRAARSTTPLSDGDQVLLFQPIVGG</sequence>
<dbReference type="InterPro" id="IPR010035">
    <property type="entry name" value="Thi_S"/>
</dbReference>
<dbReference type="CDD" id="cd00565">
    <property type="entry name" value="Ubl_ThiS"/>
    <property type="match status" value="1"/>
</dbReference>
<dbReference type="EMBL" id="CP013729">
    <property type="protein sequence ID" value="ALV08806.1"/>
    <property type="molecule type" value="Genomic_DNA"/>
</dbReference>
<dbReference type="AlphaFoldDB" id="A0A0U3D5B2"/>
<dbReference type="InterPro" id="IPR012675">
    <property type="entry name" value="Beta-grasp_dom_sf"/>
</dbReference>
<gene>
    <name evidence="1" type="ORF">RD2015_4364</name>
</gene>
<dbReference type="NCBIfam" id="TIGR01683">
    <property type="entry name" value="thiS"/>
    <property type="match status" value="1"/>
</dbReference>
<dbReference type="KEGG" id="rdp:RD2015_4364"/>
<dbReference type="Gene3D" id="3.10.20.30">
    <property type="match status" value="1"/>
</dbReference>
<dbReference type="Proteomes" id="UP000060699">
    <property type="component" value="Chromosome"/>
</dbReference>
<reference evidence="1 2" key="1">
    <citation type="submission" date="2015-12" db="EMBL/GenBank/DDBJ databases">
        <title>Complete genome of Roseateles depolymerans KCTC 42856.</title>
        <authorList>
            <person name="Kim K.M."/>
        </authorList>
    </citation>
    <scope>NUCLEOTIDE SEQUENCE [LARGE SCALE GENOMIC DNA]</scope>
    <source>
        <strain evidence="1 2">KCTC 42856</strain>
    </source>
</reference>
<dbReference type="InterPro" id="IPR003749">
    <property type="entry name" value="ThiS/MoaD-like"/>
</dbReference>
<dbReference type="InterPro" id="IPR016155">
    <property type="entry name" value="Mopterin_synth/thiamin_S_b"/>
</dbReference>
<proteinExistence type="predicted"/>
<accession>A0A0U3D5B2</accession>
<organism evidence="1 2">
    <name type="scientific">Roseateles depolymerans</name>
    <dbReference type="NCBI Taxonomy" id="76731"/>
    <lineage>
        <taxon>Bacteria</taxon>
        <taxon>Pseudomonadati</taxon>
        <taxon>Pseudomonadota</taxon>
        <taxon>Betaproteobacteria</taxon>
        <taxon>Burkholderiales</taxon>
        <taxon>Sphaerotilaceae</taxon>
        <taxon>Roseateles</taxon>
    </lineage>
</organism>
<dbReference type="Pfam" id="PF02597">
    <property type="entry name" value="ThiS"/>
    <property type="match status" value="1"/>
</dbReference>
<protein>
    <submittedName>
        <fullName evidence="1">Sulfur transfer protein</fullName>
    </submittedName>
</protein>
<dbReference type="SUPFAM" id="SSF54285">
    <property type="entry name" value="MoaD/ThiS"/>
    <property type="match status" value="1"/>
</dbReference>
<dbReference type="STRING" id="76731.RD2015_4364"/>